<proteinExistence type="predicted"/>
<reference evidence="1 2" key="1">
    <citation type="submission" date="2016-04" db="EMBL/GenBank/DDBJ databases">
        <title>A degradative enzymes factory behind the ericoid mycorrhizal symbiosis.</title>
        <authorList>
            <consortium name="DOE Joint Genome Institute"/>
            <person name="Martino E."/>
            <person name="Morin E."/>
            <person name="Grelet G."/>
            <person name="Kuo A."/>
            <person name="Kohler A."/>
            <person name="Daghino S."/>
            <person name="Barry K."/>
            <person name="Choi C."/>
            <person name="Cichocki N."/>
            <person name="Clum A."/>
            <person name="Copeland A."/>
            <person name="Hainaut M."/>
            <person name="Haridas S."/>
            <person name="Labutti K."/>
            <person name="Lindquist E."/>
            <person name="Lipzen A."/>
            <person name="Khouja H.-R."/>
            <person name="Murat C."/>
            <person name="Ohm R."/>
            <person name="Olson A."/>
            <person name="Spatafora J."/>
            <person name="Veneault-Fourrey C."/>
            <person name="Henrissat B."/>
            <person name="Grigoriev I."/>
            <person name="Martin F."/>
            <person name="Perotto S."/>
        </authorList>
    </citation>
    <scope>NUCLEOTIDE SEQUENCE [LARGE SCALE GENOMIC DNA]</scope>
    <source>
        <strain evidence="1 2">F</strain>
    </source>
</reference>
<gene>
    <name evidence="1" type="ORF">L207DRAFT_124748</name>
</gene>
<evidence type="ECO:0000313" key="1">
    <source>
        <dbReference type="EMBL" id="PMD34676.1"/>
    </source>
</evidence>
<dbReference type="AlphaFoldDB" id="A0A2J6R847"/>
<name>A0A2J6R847_HYAVF</name>
<keyword evidence="2" id="KW-1185">Reference proteome</keyword>
<organism evidence="1 2">
    <name type="scientific">Hyaloscypha variabilis (strain UAMH 11265 / GT02V1 / F)</name>
    <name type="common">Meliniomyces variabilis</name>
    <dbReference type="NCBI Taxonomy" id="1149755"/>
    <lineage>
        <taxon>Eukaryota</taxon>
        <taxon>Fungi</taxon>
        <taxon>Dikarya</taxon>
        <taxon>Ascomycota</taxon>
        <taxon>Pezizomycotina</taxon>
        <taxon>Leotiomycetes</taxon>
        <taxon>Helotiales</taxon>
        <taxon>Hyaloscyphaceae</taxon>
        <taxon>Hyaloscypha</taxon>
        <taxon>Hyaloscypha variabilis</taxon>
    </lineage>
</organism>
<protein>
    <submittedName>
        <fullName evidence="1">Uncharacterized protein</fullName>
    </submittedName>
</protein>
<dbReference type="Proteomes" id="UP000235786">
    <property type="component" value="Unassembled WGS sequence"/>
</dbReference>
<dbReference type="EMBL" id="KZ613953">
    <property type="protein sequence ID" value="PMD34676.1"/>
    <property type="molecule type" value="Genomic_DNA"/>
</dbReference>
<sequence length="114" mass="13059">MPLFPRQPLTFHVSRLELHSSRLILSDPQDLVIDNPLSTLSHNPTSQSRLNSLTPHHVHNVRPPSPFLTKFHKSQIHPLINNPHNSPHFDSHLNLNVHKNTHRPAKHHDLAVLP</sequence>
<evidence type="ECO:0000313" key="2">
    <source>
        <dbReference type="Proteomes" id="UP000235786"/>
    </source>
</evidence>
<accession>A0A2J6R847</accession>